<dbReference type="Proteomes" id="UP000002217">
    <property type="component" value="Chromosome"/>
</dbReference>
<dbReference type="InterPro" id="IPR024300">
    <property type="entry name" value="SipL_SPOCS_dom"/>
</dbReference>
<sequence>MATTIKTPVVIGEDSTQILVLSDTIVFKIPVSGVIDEKFDIKINDCKVCPDTVVFNGTVKKDIIYKEPSNAFNEGGVRYHEESYNFGGIFEIKGVQEGDTCHIEKTDAVKANYFIPQTYDNSGNILTATQKFIVDISIKVTREQQIQV</sequence>
<evidence type="ECO:0000259" key="1">
    <source>
        <dbReference type="Pfam" id="PF12673"/>
    </source>
</evidence>
<proteinExistence type="predicted"/>
<reference evidence="2 3" key="1">
    <citation type="journal article" date="2009" name="Stand. Genomic Sci.">
        <title>Complete genome sequence of Desulfotomaculum acetoxidans type strain (5575).</title>
        <authorList>
            <person name="Spring S."/>
            <person name="Lapidus A."/>
            <person name="Schroder M."/>
            <person name="Gleim D."/>
            <person name="Sims D."/>
            <person name="Meincke L."/>
            <person name="Glavina Del Rio T."/>
            <person name="Tice H."/>
            <person name="Copeland A."/>
            <person name="Cheng J.F."/>
            <person name="Lucas S."/>
            <person name="Chen F."/>
            <person name="Nolan M."/>
            <person name="Bruce D."/>
            <person name="Goodwin L."/>
            <person name="Pitluck S."/>
            <person name="Ivanova N."/>
            <person name="Mavromatis K."/>
            <person name="Mikhailova N."/>
            <person name="Pati A."/>
            <person name="Chen A."/>
            <person name="Palaniappan K."/>
            <person name="Land M."/>
            <person name="Hauser L."/>
            <person name="Chang Y.J."/>
            <person name="Jeffries C.D."/>
            <person name="Chain P."/>
            <person name="Saunders E."/>
            <person name="Brettin T."/>
            <person name="Detter J.C."/>
            <person name="Goker M."/>
            <person name="Bristow J."/>
            <person name="Eisen J.A."/>
            <person name="Markowitz V."/>
            <person name="Hugenholtz P."/>
            <person name="Kyrpides N.C."/>
            <person name="Klenk H.P."/>
            <person name="Han C."/>
        </authorList>
    </citation>
    <scope>NUCLEOTIDE SEQUENCE [LARGE SCALE GENOMIC DNA]</scope>
    <source>
        <strain evidence="3">ATCC 49208 / DSM 771 / VKM B-1644</strain>
    </source>
</reference>
<dbReference type="AlphaFoldDB" id="C8VX34"/>
<accession>C8VX34</accession>
<gene>
    <name evidence="2" type="ordered locus">Dtox_1753</name>
</gene>
<dbReference type="EMBL" id="CP001720">
    <property type="protein sequence ID" value="ACV62610.1"/>
    <property type="molecule type" value="Genomic_DNA"/>
</dbReference>
<feature type="domain" description="SipL SPOCS" evidence="1">
    <location>
        <begin position="31"/>
        <end position="104"/>
    </location>
</feature>
<evidence type="ECO:0000313" key="2">
    <source>
        <dbReference type="EMBL" id="ACV62610.1"/>
    </source>
</evidence>
<dbReference type="Pfam" id="PF12673">
    <property type="entry name" value="SipL"/>
    <property type="match status" value="1"/>
</dbReference>
<dbReference type="KEGG" id="dae:Dtox_1753"/>
<name>C8VX34_DESAS</name>
<keyword evidence="3" id="KW-1185">Reference proteome</keyword>
<protein>
    <recommendedName>
        <fullName evidence="1">SipL SPOCS domain-containing protein</fullName>
    </recommendedName>
</protein>
<dbReference type="OrthoDB" id="2381017at2"/>
<organism evidence="2 3">
    <name type="scientific">Desulfofarcimen acetoxidans (strain ATCC 49208 / DSM 771 / KCTC 5769 / VKM B-1644 / 5575)</name>
    <name type="common">Desulfotomaculum acetoxidans</name>
    <dbReference type="NCBI Taxonomy" id="485916"/>
    <lineage>
        <taxon>Bacteria</taxon>
        <taxon>Bacillati</taxon>
        <taxon>Bacillota</taxon>
        <taxon>Clostridia</taxon>
        <taxon>Eubacteriales</taxon>
        <taxon>Peptococcaceae</taxon>
        <taxon>Desulfofarcimen</taxon>
    </lineage>
</organism>
<dbReference type="STRING" id="485916.Dtox_1753"/>
<evidence type="ECO:0000313" key="3">
    <source>
        <dbReference type="Proteomes" id="UP000002217"/>
    </source>
</evidence>
<dbReference type="RefSeq" id="WP_015757321.1">
    <property type="nucleotide sequence ID" value="NC_013216.1"/>
</dbReference>
<dbReference type="HOGENOM" id="CLU_1631907_0_0_9"/>